<name>A0A2T9X930_9CREN</name>
<feature type="domain" description="Peptidase M24" evidence="4">
    <location>
        <begin position="135"/>
        <end position="335"/>
    </location>
</feature>
<dbReference type="Proteomes" id="UP000245638">
    <property type="component" value="Unassembled WGS sequence"/>
</dbReference>
<dbReference type="InterPro" id="IPR000587">
    <property type="entry name" value="Creatinase_N"/>
</dbReference>
<dbReference type="EMBL" id="QEFD01000083">
    <property type="protein sequence ID" value="PVU76590.1"/>
    <property type="molecule type" value="Genomic_DNA"/>
</dbReference>
<dbReference type="CDD" id="cd01092">
    <property type="entry name" value="APP-like"/>
    <property type="match status" value="1"/>
</dbReference>
<dbReference type="SUPFAM" id="SSF53092">
    <property type="entry name" value="Creatinase/prolidase N-terminal domain"/>
    <property type="match status" value="1"/>
</dbReference>
<dbReference type="GO" id="GO:0046872">
    <property type="term" value="F:metal ion binding"/>
    <property type="evidence" value="ECO:0007669"/>
    <property type="project" value="UniProtKB-KW"/>
</dbReference>
<dbReference type="InterPro" id="IPR000994">
    <property type="entry name" value="Pept_M24"/>
</dbReference>
<dbReference type="InterPro" id="IPR050659">
    <property type="entry name" value="Peptidase_M24B"/>
</dbReference>
<dbReference type="AlphaFoldDB" id="A0A2T9X930"/>
<gene>
    <name evidence="6" type="ORF">DDW13_02680</name>
</gene>
<evidence type="ECO:0000256" key="3">
    <source>
        <dbReference type="RuleBase" id="RU000590"/>
    </source>
</evidence>
<protein>
    <submittedName>
        <fullName evidence="6">Aminopeptidase P family protein</fullName>
    </submittedName>
</protein>
<dbReference type="Gene3D" id="3.40.350.10">
    <property type="entry name" value="Creatinase/prolidase N-terminal domain"/>
    <property type="match status" value="1"/>
</dbReference>
<dbReference type="GO" id="GO:0004177">
    <property type="term" value="F:aminopeptidase activity"/>
    <property type="evidence" value="ECO:0007669"/>
    <property type="project" value="UniProtKB-KW"/>
</dbReference>
<evidence type="ECO:0000256" key="1">
    <source>
        <dbReference type="ARBA" id="ARBA00022723"/>
    </source>
</evidence>
<dbReference type="PANTHER" id="PTHR46112:SF9">
    <property type="entry name" value="XAA-PRO AMINOPEPTIDASE"/>
    <property type="match status" value="1"/>
</dbReference>
<dbReference type="InterPro" id="IPR029149">
    <property type="entry name" value="Creatin/AminoP/Spt16_N"/>
</dbReference>
<feature type="domain" description="Creatinase N-terminal" evidence="5">
    <location>
        <begin position="3"/>
        <end position="126"/>
    </location>
</feature>
<keyword evidence="6" id="KW-0645">Protease</keyword>
<evidence type="ECO:0000256" key="2">
    <source>
        <dbReference type="ARBA" id="ARBA00022801"/>
    </source>
</evidence>
<evidence type="ECO:0000313" key="6">
    <source>
        <dbReference type="EMBL" id="PVU76590.1"/>
    </source>
</evidence>
<dbReference type="PROSITE" id="PS00491">
    <property type="entry name" value="PROLINE_PEPTIDASE"/>
    <property type="match status" value="1"/>
</dbReference>
<dbReference type="InterPro" id="IPR036005">
    <property type="entry name" value="Creatinase/aminopeptidase-like"/>
</dbReference>
<sequence>MDRIGRLQKMMRDRGIDYVIIGPTSNMFYLTNFSEEQMERPLFFVVSEGHFYFLAPKLYEEQLSKYNFEINSYADGEDPYSKMDLKKNSVIAIDDQLWSVFTINLIRKFNPSNLIPASTLLKELRMRKDDDEINIMKEGLKIAENSFLQFLNDIKEGSSECKLADRLEEIFKENGADGVSFKTILTSGPNTSMPHLRCTDRKVRRGDVIIVDFGIKYRGYCTDTTRVVSLGNPSDEVKKIHEIVLNAQESAERAKNGMKGKEIDSIARGIIAKAGYSQFFIHRTGHGIGIDVHEDPYISQDSEQVIEKNMTFTIEPGIYLPGKFGIRIEDMVVMGEKEAMPLNKLGKEIYAI</sequence>
<comment type="caution">
    <text evidence="6">The sequence shown here is derived from an EMBL/GenBank/DDBJ whole genome shotgun (WGS) entry which is preliminary data.</text>
</comment>
<organism evidence="6 7">
    <name type="scientific">Acidianus hospitalis</name>
    <dbReference type="NCBI Taxonomy" id="563177"/>
    <lineage>
        <taxon>Archaea</taxon>
        <taxon>Thermoproteota</taxon>
        <taxon>Thermoprotei</taxon>
        <taxon>Sulfolobales</taxon>
        <taxon>Sulfolobaceae</taxon>
        <taxon>Acidianus</taxon>
    </lineage>
</organism>
<dbReference type="InterPro" id="IPR001131">
    <property type="entry name" value="Peptidase_M24B_aminopep-P_CS"/>
</dbReference>
<reference evidence="6 7" key="1">
    <citation type="journal article" date="2015" name="Appl. Environ. Microbiol.">
        <title>Nanoarchaeota, Their Sulfolobales Host, and Nanoarchaeota Virus Distribution across Yellowstone National Park Hot Springs.</title>
        <authorList>
            <person name="Munson-McGee J.H."/>
            <person name="Field E.K."/>
            <person name="Bateson M."/>
            <person name="Rooney C."/>
            <person name="Stepanauskas R."/>
            <person name="Young M.J."/>
        </authorList>
    </citation>
    <scope>NUCLEOTIDE SEQUENCE [LARGE SCALE GENOMIC DNA]</scope>
    <source>
        <strain evidence="6">SCGC AC-742_N10</strain>
    </source>
</reference>
<comment type="similarity">
    <text evidence="3">Belongs to the peptidase M24B family.</text>
</comment>
<dbReference type="PANTHER" id="PTHR46112">
    <property type="entry name" value="AMINOPEPTIDASE"/>
    <property type="match status" value="1"/>
</dbReference>
<evidence type="ECO:0000259" key="4">
    <source>
        <dbReference type="Pfam" id="PF00557"/>
    </source>
</evidence>
<dbReference type="Pfam" id="PF00557">
    <property type="entry name" value="Peptidase_M24"/>
    <property type="match status" value="1"/>
</dbReference>
<keyword evidence="2" id="KW-0378">Hydrolase</keyword>
<evidence type="ECO:0000313" key="7">
    <source>
        <dbReference type="Proteomes" id="UP000245638"/>
    </source>
</evidence>
<keyword evidence="6" id="KW-0031">Aminopeptidase</keyword>
<dbReference type="SUPFAM" id="SSF55920">
    <property type="entry name" value="Creatinase/aminopeptidase"/>
    <property type="match status" value="1"/>
</dbReference>
<dbReference type="Gene3D" id="3.90.230.10">
    <property type="entry name" value="Creatinase/methionine aminopeptidase superfamily"/>
    <property type="match status" value="1"/>
</dbReference>
<proteinExistence type="inferred from homology"/>
<accession>A0A2T9X930</accession>
<evidence type="ECO:0000259" key="5">
    <source>
        <dbReference type="Pfam" id="PF01321"/>
    </source>
</evidence>
<keyword evidence="1 3" id="KW-0479">Metal-binding</keyword>
<dbReference type="Pfam" id="PF01321">
    <property type="entry name" value="Creatinase_N"/>
    <property type="match status" value="1"/>
</dbReference>